<comment type="caution">
    <text evidence="2">The sequence shown here is derived from an EMBL/GenBank/DDBJ whole genome shotgun (WGS) entry which is preliminary data.</text>
</comment>
<feature type="transmembrane region" description="Helical" evidence="1">
    <location>
        <begin position="34"/>
        <end position="54"/>
    </location>
</feature>
<organism evidence="2 3">
    <name type="scientific">Prescottella agglutinans</name>
    <dbReference type="NCBI Taxonomy" id="1644129"/>
    <lineage>
        <taxon>Bacteria</taxon>
        <taxon>Bacillati</taxon>
        <taxon>Actinomycetota</taxon>
        <taxon>Actinomycetes</taxon>
        <taxon>Mycobacteriales</taxon>
        <taxon>Nocardiaceae</taxon>
        <taxon>Prescottella</taxon>
    </lineage>
</organism>
<feature type="transmembrane region" description="Helical" evidence="1">
    <location>
        <begin position="105"/>
        <end position="126"/>
    </location>
</feature>
<keyword evidence="3" id="KW-1185">Reference proteome</keyword>
<keyword evidence="1" id="KW-0812">Transmembrane</keyword>
<feature type="transmembrane region" description="Helical" evidence="1">
    <location>
        <begin position="69"/>
        <end position="93"/>
    </location>
</feature>
<accession>A0A438BEA8</accession>
<dbReference type="AlphaFoldDB" id="A0A438BEA8"/>
<evidence type="ECO:0000313" key="2">
    <source>
        <dbReference type="EMBL" id="RVW09336.1"/>
    </source>
</evidence>
<dbReference type="NCBIfam" id="TIGR03987">
    <property type="entry name" value="HsmA family protein"/>
    <property type="match status" value="1"/>
</dbReference>
<dbReference type="OrthoDB" id="5396526at2"/>
<dbReference type="InterPro" id="IPR023813">
    <property type="entry name" value="HsmA-like"/>
</dbReference>
<feature type="transmembrane region" description="Helical" evidence="1">
    <location>
        <begin position="6"/>
        <end position="22"/>
    </location>
</feature>
<dbReference type="Proteomes" id="UP000286208">
    <property type="component" value="Unassembled WGS sequence"/>
</dbReference>
<dbReference type="RefSeq" id="WP_127916136.1">
    <property type="nucleotide sequence ID" value="NZ_RKLP01000005.1"/>
</dbReference>
<dbReference type="EMBL" id="RKLP01000005">
    <property type="protein sequence ID" value="RVW09336.1"/>
    <property type="molecule type" value="Genomic_DNA"/>
</dbReference>
<evidence type="ECO:0000256" key="1">
    <source>
        <dbReference type="SAM" id="Phobius"/>
    </source>
</evidence>
<keyword evidence="1" id="KW-0472">Membrane</keyword>
<evidence type="ECO:0000313" key="3">
    <source>
        <dbReference type="Proteomes" id="UP000286208"/>
    </source>
</evidence>
<protein>
    <submittedName>
        <fullName evidence="2">TIGR03987 family protein</fullName>
    </submittedName>
</protein>
<keyword evidence="1" id="KW-1133">Transmembrane helix</keyword>
<gene>
    <name evidence="2" type="ORF">EGT67_11075</name>
</gene>
<proteinExistence type="predicted"/>
<reference evidence="2 3" key="1">
    <citation type="submission" date="2018-11" db="EMBL/GenBank/DDBJ databases">
        <title>Rhodococcus spongicola sp. nov. and Rhodococcus xishaensis sp. nov. from marine sponges.</title>
        <authorList>
            <person name="Li L."/>
            <person name="Lin H.W."/>
        </authorList>
    </citation>
    <scope>NUCLEOTIDE SEQUENCE [LARGE SCALE GENOMIC DNA]</scope>
    <source>
        <strain evidence="2 3">CCTCC AB2014297</strain>
    </source>
</reference>
<name>A0A438BEA8_9NOCA</name>
<sequence>MLATAIIVITFALVFYSIGVWSERIQKTLKWWHAGAFALGLVCDATGTFLMSRISDESSETATSTFNRIMIVTGAVAIVLMAIHLAWAVIVLLRDRPSEKAKFHQFSLVVWTIWLVPYFTGAIGAMTG</sequence>